<keyword evidence="1" id="KW-0479">Metal-binding</keyword>
<evidence type="ECO:0000256" key="4">
    <source>
        <dbReference type="SAM" id="Phobius"/>
    </source>
</evidence>
<dbReference type="EMBL" id="JYDQ01000280">
    <property type="protein sequence ID" value="KRY09312.1"/>
    <property type="molecule type" value="Genomic_DNA"/>
</dbReference>
<organism evidence="7 8">
    <name type="scientific">Trichinella patagoniensis</name>
    <dbReference type="NCBI Taxonomy" id="990121"/>
    <lineage>
        <taxon>Eukaryota</taxon>
        <taxon>Metazoa</taxon>
        <taxon>Ecdysozoa</taxon>
        <taxon>Nematoda</taxon>
        <taxon>Enoplea</taxon>
        <taxon>Dorylaimia</taxon>
        <taxon>Trichinellida</taxon>
        <taxon>Trichinellidae</taxon>
        <taxon>Trichinella</taxon>
    </lineage>
</organism>
<sequence>MDALSWLLVCWIGFAGLTYLFLTTILDHYWSPPPTAKAKREERNSVNEIWPVGESSKVDLASTCVESLCSPCCRWLNDLIQWFVERYGATPDFVQQWLNSMNESAKKKADTLDYDVVFEEASFGHPISPPTLSSIKSEFGPRDHLTLRGHIRFQCVLLRVSFSKKVDDQLITQTYEVTLQDLSANVRNKFIHHKLLFMQIRVACLSNDLFLMGCFDGRPEVTITARQVDDKKINNHIDLSFVESIVEHCLMYSVTNVDLNSTRFLSGSHTEEILRKLTDSGLHLIRASSSTERVYSKRLMVRIIRATNLGAGLNVVRPYVVVELDTPSQNHVTTQGLNKDPFWEDRFLFELNRNSREMLFEIYDNVPDSFKPKFLGLTIVSVEELRQSLKPIHSFTLQGRPYSADAVSGKLYIEFAFMNEIEKDVLMQSLNSTSENQINHTLVPLAKIPPRLETIKDMANLAVASVPISRTPSPVNRRMSPEVESDTESKVTKNITKKNQLQVHPSTSGSSGANLNLLKQSKLNQLQRNTSSYSESETSVVSDESVYQHSALVVEATENGIKKYYLIAPGLEKLSSTKKMIKKGKKLHIFNEHTFVATKVTTGHFCSVCMKTVRSTFRKQGYRCRDCRMLCHKRCHYKTETHCPSSNIFNMEIEPIPESSV</sequence>
<dbReference type="SMART" id="SM00239">
    <property type="entry name" value="C2"/>
    <property type="match status" value="1"/>
</dbReference>
<dbReference type="Pfam" id="PF00130">
    <property type="entry name" value="C1_1"/>
    <property type="match status" value="1"/>
</dbReference>
<dbReference type="OrthoDB" id="9976063at2759"/>
<keyword evidence="4" id="KW-0472">Membrane</keyword>
<dbReference type="STRING" id="990121.A0A0V0Z9Y3"/>
<dbReference type="CDD" id="cd20831">
    <property type="entry name" value="C1_dGM13116p-like"/>
    <property type="match status" value="1"/>
</dbReference>
<dbReference type="SUPFAM" id="SSF49562">
    <property type="entry name" value="C2 domain (Calcium/lipid-binding domain, CaLB)"/>
    <property type="match status" value="1"/>
</dbReference>
<dbReference type="InterPro" id="IPR039934">
    <property type="entry name" value="C2CD2/C2CD2L"/>
</dbReference>
<dbReference type="AlphaFoldDB" id="A0A0V0Z9Y3"/>
<feature type="transmembrane region" description="Helical" evidence="4">
    <location>
        <begin position="6"/>
        <end position="30"/>
    </location>
</feature>
<evidence type="ECO:0000256" key="1">
    <source>
        <dbReference type="ARBA" id="ARBA00022723"/>
    </source>
</evidence>
<feature type="domain" description="Phorbol-ester/DAG-type" evidence="6">
    <location>
        <begin position="592"/>
        <end position="643"/>
    </location>
</feature>
<dbReference type="InterPro" id="IPR002219">
    <property type="entry name" value="PKC_DAG/PE"/>
</dbReference>
<keyword evidence="4" id="KW-1133">Transmembrane helix</keyword>
<reference evidence="7 8" key="1">
    <citation type="submission" date="2015-01" db="EMBL/GenBank/DDBJ databases">
        <title>Evolution of Trichinella species and genotypes.</title>
        <authorList>
            <person name="Korhonen P.K."/>
            <person name="Edoardo P."/>
            <person name="Giuseppe L.R."/>
            <person name="Gasser R.B."/>
        </authorList>
    </citation>
    <scope>NUCLEOTIDE SEQUENCE [LARGE SCALE GENOMIC DNA]</scope>
    <source>
        <strain evidence="7">ISS2496</strain>
    </source>
</reference>
<keyword evidence="7" id="KW-0808">Transferase</keyword>
<comment type="caution">
    <text evidence="7">The sequence shown here is derived from an EMBL/GenBank/DDBJ whole genome shotgun (WGS) entry which is preliminary data.</text>
</comment>
<dbReference type="Gene3D" id="3.30.60.20">
    <property type="match status" value="1"/>
</dbReference>
<dbReference type="Gene3D" id="2.60.40.150">
    <property type="entry name" value="C2 domain"/>
    <property type="match status" value="1"/>
</dbReference>
<dbReference type="PROSITE" id="PS50004">
    <property type="entry name" value="C2"/>
    <property type="match status" value="1"/>
</dbReference>
<feature type="region of interest" description="Disordered" evidence="3">
    <location>
        <begin position="470"/>
        <end position="514"/>
    </location>
</feature>
<keyword evidence="2" id="KW-0862">Zinc</keyword>
<proteinExistence type="predicted"/>
<dbReference type="Proteomes" id="UP000054783">
    <property type="component" value="Unassembled WGS sequence"/>
</dbReference>
<dbReference type="PROSITE" id="PS00479">
    <property type="entry name" value="ZF_DAG_PE_1"/>
    <property type="match status" value="1"/>
</dbReference>
<keyword evidence="8" id="KW-1185">Reference proteome</keyword>
<dbReference type="GO" id="GO:0046872">
    <property type="term" value="F:metal ion binding"/>
    <property type="evidence" value="ECO:0007669"/>
    <property type="project" value="UniProtKB-KW"/>
</dbReference>
<dbReference type="InterPro" id="IPR000008">
    <property type="entry name" value="C2_dom"/>
</dbReference>
<gene>
    <name evidence="7" type="primary">Ints12</name>
    <name evidence="7" type="ORF">T12_9923</name>
</gene>
<dbReference type="InterPro" id="IPR046349">
    <property type="entry name" value="C1-like_sf"/>
</dbReference>
<dbReference type="SUPFAM" id="SSF57889">
    <property type="entry name" value="Cysteine-rich domain"/>
    <property type="match status" value="1"/>
</dbReference>
<dbReference type="PROSITE" id="PS50081">
    <property type="entry name" value="ZF_DAG_PE_2"/>
    <property type="match status" value="1"/>
</dbReference>
<evidence type="ECO:0000259" key="5">
    <source>
        <dbReference type="PROSITE" id="PS50004"/>
    </source>
</evidence>
<feature type="domain" description="C2" evidence="5">
    <location>
        <begin position="279"/>
        <end position="396"/>
    </location>
</feature>
<dbReference type="InterPro" id="IPR035892">
    <property type="entry name" value="C2_domain_sf"/>
</dbReference>
<keyword evidence="7" id="KW-0418">Kinase</keyword>
<protein>
    <submittedName>
        <fullName evidence="7">Protein kinase C-like 3</fullName>
    </submittedName>
</protein>
<dbReference type="GO" id="GO:0016301">
    <property type="term" value="F:kinase activity"/>
    <property type="evidence" value="ECO:0007669"/>
    <property type="project" value="UniProtKB-KW"/>
</dbReference>
<name>A0A0V0Z9Y3_9BILA</name>
<keyword evidence="4" id="KW-0812">Transmembrane</keyword>
<evidence type="ECO:0000256" key="3">
    <source>
        <dbReference type="SAM" id="MobiDB-lite"/>
    </source>
</evidence>
<evidence type="ECO:0000313" key="8">
    <source>
        <dbReference type="Proteomes" id="UP000054783"/>
    </source>
</evidence>
<dbReference type="PANTHER" id="PTHR21119">
    <property type="entry name" value="C2 DOMAIN-CONTAINING PROTEIN"/>
    <property type="match status" value="1"/>
</dbReference>
<evidence type="ECO:0000313" key="7">
    <source>
        <dbReference type="EMBL" id="KRY09312.1"/>
    </source>
</evidence>
<dbReference type="PANTHER" id="PTHR21119:SF5">
    <property type="entry name" value="C2 DOMAIN-CONTAINING PROTEIN"/>
    <property type="match status" value="1"/>
</dbReference>
<feature type="compositionally biased region" description="Polar residues" evidence="3">
    <location>
        <begin position="492"/>
        <end position="513"/>
    </location>
</feature>
<accession>A0A0V0Z9Y3</accession>
<dbReference type="EMBL" id="JYDQ01000280">
    <property type="protein sequence ID" value="KRY09317.1"/>
    <property type="molecule type" value="Genomic_DNA"/>
</dbReference>
<dbReference type="SMART" id="SM00109">
    <property type="entry name" value="C1"/>
    <property type="match status" value="1"/>
</dbReference>
<evidence type="ECO:0000259" key="6">
    <source>
        <dbReference type="PROSITE" id="PS50081"/>
    </source>
</evidence>
<evidence type="ECO:0000256" key="2">
    <source>
        <dbReference type="ARBA" id="ARBA00022833"/>
    </source>
</evidence>
<dbReference type="Pfam" id="PF00168">
    <property type="entry name" value="C2"/>
    <property type="match status" value="1"/>
</dbReference>